<evidence type="ECO:0000313" key="1">
    <source>
        <dbReference type="EMBL" id="EES89651.1"/>
    </source>
</evidence>
<sequence length="54" mass="6268">MQEISYMLDSTNKATDTKELESHIDSLVYKLYHLTDDEIKIIEGKQIALIQILD</sequence>
<keyword evidence="2" id="KW-1185">Reference proteome</keyword>
<evidence type="ECO:0000313" key="2">
    <source>
        <dbReference type="Proteomes" id="UP000007032"/>
    </source>
</evidence>
<dbReference type="AlphaFoldDB" id="C5ZWY3"/>
<dbReference type="HOGENOM" id="CLU_3044049_0_0_7"/>
<reference evidence="1 2" key="1">
    <citation type="journal article" date="2009" name="J. Bacteriol.">
        <title>Genome sequence of the emerging pathogen Helicobacter canadensis.</title>
        <authorList>
            <person name="Loman N.J."/>
            <person name="Snyder L.A."/>
            <person name="Linton J.D."/>
            <person name="Langdon R."/>
            <person name="Lawson A.J."/>
            <person name="Weinstock G.M."/>
            <person name="Wren B.W."/>
            <person name="Pallen M.J."/>
        </authorList>
    </citation>
    <scope>NUCLEOTIDE SEQUENCE [LARGE SCALE GENOMIC DNA]</scope>
    <source>
        <strain evidence="1 2">MIT 98-5491</strain>
    </source>
</reference>
<dbReference type="STRING" id="537970.HCAN_0937"/>
<name>C5ZWY3_9HELI</name>
<dbReference type="EMBL" id="CM000776">
    <property type="protein sequence ID" value="EES89651.1"/>
    <property type="molecule type" value="Genomic_DNA"/>
</dbReference>
<organism evidence="1 2">
    <name type="scientific">Helicobacter canadensis MIT 98-5491</name>
    <dbReference type="NCBI Taxonomy" id="537970"/>
    <lineage>
        <taxon>Bacteria</taxon>
        <taxon>Pseudomonadati</taxon>
        <taxon>Campylobacterota</taxon>
        <taxon>Epsilonproteobacteria</taxon>
        <taxon>Campylobacterales</taxon>
        <taxon>Helicobacteraceae</taxon>
        <taxon>Helicobacter</taxon>
    </lineage>
</organism>
<dbReference type="RefSeq" id="WP_006655639.1">
    <property type="nucleotide sequence ID" value="NZ_CM000776.2"/>
</dbReference>
<gene>
    <name evidence="1" type="ORF">HCAN_0937</name>
</gene>
<accession>C5ZWY3</accession>
<protein>
    <submittedName>
        <fullName evidence="1">Uncharacterized protein</fullName>
    </submittedName>
</protein>
<proteinExistence type="predicted"/>
<dbReference type="Proteomes" id="UP000007032">
    <property type="component" value="Chromosome"/>
</dbReference>